<evidence type="ECO:0000259" key="6">
    <source>
        <dbReference type="Pfam" id="PF21200"/>
    </source>
</evidence>
<dbReference type="InterPro" id="IPR013783">
    <property type="entry name" value="Ig-like_fold"/>
</dbReference>
<dbReference type="KEGG" id="spu:115924180"/>
<dbReference type="Pfam" id="PF01229">
    <property type="entry name" value="Glyco_hydro_39"/>
    <property type="match status" value="1"/>
</dbReference>
<dbReference type="InParanoid" id="A0A7M7P050"/>
<dbReference type="InterPro" id="IPR017853">
    <property type="entry name" value="GH"/>
</dbReference>
<proteinExistence type="inferred from homology"/>
<dbReference type="Pfam" id="PF21200">
    <property type="entry name" value="Glyco_hydro_39_C"/>
    <property type="match status" value="1"/>
</dbReference>
<dbReference type="PROSITE" id="PS01027">
    <property type="entry name" value="GLYCOSYL_HYDROL_F39"/>
    <property type="match status" value="1"/>
</dbReference>
<evidence type="ECO:0000256" key="3">
    <source>
        <dbReference type="ARBA" id="ARBA00023295"/>
    </source>
</evidence>
<name>A0A7M7P050_STRPU</name>
<dbReference type="RefSeq" id="XP_030841908.1">
    <property type="nucleotide sequence ID" value="XM_030986048.1"/>
</dbReference>
<organism evidence="7 8">
    <name type="scientific">Strongylocentrotus purpuratus</name>
    <name type="common">Purple sea urchin</name>
    <dbReference type="NCBI Taxonomy" id="7668"/>
    <lineage>
        <taxon>Eukaryota</taxon>
        <taxon>Metazoa</taxon>
        <taxon>Echinodermata</taxon>
        <taxon>Eleutherozoa</taxon>
        <taxon>Echinozoa</taxon>
        <taxon>Echinoidea</taxon>
        <taxon>Euechinoidea</taxon>
        <taxon>Echinacea</taxon>
        <taxon>Camarodonta</taxon>
        <taxon>Echinidea</taxon>
        <taxon>Strongylocentrotidae</taxon>
        <taxon>Strongylocentrotus</taxon>
    </lineage>
</organism>
<dbReference type="Proteomes" id="UP000007110">
    <property type="component" value="Unassembled WGS sequence"/>
</dbReference>
<feature type="active site" description="Proton donor" evidence="4">
    <location>
        <position position="50"/>
    </location>
</feature>
<protein>
    <recommendedName>
        <fullName evidence="9">Alpha-L-iduronidase</fullName>
    </recommendedName>
</protein>
<feature type="domain" description="Alpha-L-iduronidase C-terminal" evidence="6">
    <location>
        <begin position="434"/>
        <end position="527"/>
    </location>
</feature>
<evidence type="ECO:0000256" key="2">
    <source>
        <dbReference type="ARBA" id="ARBA00022801"/>
    </source>
</evidence>
<dbReference type="FunCoup" id="A0A7M7P050">
    <property type="interactions" value="370"/>
</dbReference>
<dbReference type="Gene3D" id="3.20.20.80">
    <property type="entry name" value="Glycosidases"/>
    <property type="match status" value="1"/>
</dbReference>
<dbReference type="InterPro" id="IPR049167">
    <property type="entry name" value="GH39_C"/>
</dbReference>
<accession>A0A7M7P050</accession>
<evidence type="ECO:0008006" key="9">
    <source>
        <dbReference type="Google" id="ProtNLM"/>
    </source>
</evidence>
<dbReference type="OrthoDB" id="15153at2759"/>
<keyword evidence="8" id="KW-1185">Reference proteome</keyword>
<dbReference type="Gene3D" id="2.60.40.1500">
    <property type="entry name" value="Glycosyl hydrolase domain, family 39"/>
    <property type="match status" value="1"/>
</dbReference>
<keyword evidence="2" id="KW-0378">Hydrolase</keyword>
<dbReference type="SUPFAM" id="SSF51011">
    <property type="entry name" value="Glycosyl hydrolase domain"/>
    <property type="match status" value="1"/>
</dbReference>
<reference evidence="8" key="1">
    <citation type="submission" date="2015-02" db="EMBL/GenBank/DDBJ databases">
        <title>Genome sequencing for Strongylocentrotus purpuratus.</title>
        <authorList>
            <person name="Murali S."/>
            <person name="Liu Y."/>
            <person name="Vee V."/>
            <person name="English A."/>
            <person name="Wang M."/>
            <person name="Skinner E."/>
            <person name="Han Y."/>
            <person name="Muzny D.M."/>
            <person name="Worley K.C."/>
            <person name="Gibbs R.A."/>
        </authorList>
    </citation>
    <scope>NUCLEOTIDE SEQUENCE</scope>
</reference>
<reference evidence="7" key="2">
    <citation type="submission" date="2021-01" db="UniProtKB">
        <authorList>
            <consortium name="EnsemblMetazoa"/>
        </authorList>
    </citation>
    <scope>IDENTIFICATION</scope>
</reference>
<evidence type="ECO:0000259" key="5">
    <source>
        <dbReference type="Pfam" id="PF01229"/>
    </source>
</evidence>
<dbReference type="InterPro" id="IPR000514">
    <property type="entry name" value="Glyco_hydro_39"/>
</dbReference>
<feature type="domain" description="Glycosyl hydrolases family 39 N-terminal catalytic" evidence="5">
    <location>
        <begin position="1"/>
        <end position="396"/>
    </location>
</feature>
<dbReference type="PRINTS" id="PR00745">
    <property type="entry name" value="GLHYDRLASE39"/>
</dbReference>
<dbReference type="InterPro" id="IPR049166">
    <property type="entry name" value="GH39_cat"/>
</dbReference>
<dbReference type="GO" id="GO:0003940">
    <property type="term" value="F:L-iduronidase activity"/>
    <property type="evidence" value="ECO:0000318"/>
    <property type="project" value="GO_Central"/>
</dbReference>
<dbReference type="PANTHER" id="PTHR12631:SF8">
    <property type="entry name" value="ALPHA-L-IDURONIDASE"/>
    <property type="match status" value="1"/>
</dbReference>
<evidence type="ECO:0000313" key="8">
    <source>
        <dbReference type="Proteomes" id="UP000007110"/>
    </source>
</evidence>
<dbReference type="AlphaFoldDB" id="A0A7M7P050"/>
<dbReference type="SUPFAM" id="SSF51445">
    <property type="entry name" value="(Trans)glycosidases"/>
    <property type="match status" value="1"/>
</dbReference>
<keyword evidence="3" id="KW-0326">Glycosidase</keyword>
<dbReference type="GeneID" id="115924180"/>
<dbReference type="FunFam" id="2.60.40.1500:FF:000002">
    <property type="entry name" value="Iduronidase alpha-L"/>
    <property type="match status" value="1"/>
</dbReference>
<dbReference type="FunFam" id="2.60.40.10:FF:002085">
    <property type="entry name" value="Iduronidase, alpha-L"/>
    <property type="match status" value="1"/>
</dbReference>
<dbReference type="InterPro" id="IPR049165">
    <property type="entry name" value="GH39_as"/>
</dbReference>
<evidence type="ECO:0000256" key="4">
    <source>
        <dbReference type="PIRSR" id="PIRSR600514-1"/>
    </source>
</evidence>
<dbReference type="InterPro" id="IPR051923">
    <property type="entry name" value="Glycosyl_Hydrolase_39"/>
</dbReference>
<dbReference type="FunFam" id="3.20.20.80:FF:000515">
    <property type="entry name" value="Uncharacterized protein"/>
    <property type="match status" value="1"/>
</dbReference>
<comment type="similarity">
    <text evidence="1">Belongs to the glycosyl hydrolase 39 family.</text>
</comment>
<dbReference type="OMA" id="AYNFSHL"/>
<sequence length="535" mass="60307">MGNPSDWYNDFENRTQIFAWRDLVQLIAKRYVDRYGLSQVAEWNFESWNEPDHGDFDNLNFTVQGFLNYYDACSEGLKAAHPSLRLGGPADSCREPTTKQPVKKSWALMDHCVNGMNYFTKEKGVRLDYISLHLKGGGASLSILSQELAKISEIQLKHPSLTTTPFYNDEADPLVNWSRPEWWRADAAYAAIVAKIILQHQNKMIREHTDISYELLSNDNGFLNWHPNYFDQRTLVTRFQMNETKPPSVQTIKKPVLSIMGLLSLLGEQQVEVDDLSYRVKGGAVSAGDVDVLATIHTPTQSRGSDSWQASILIHNSADTDNVTGTDSIQLEVGGVNPALTTNVADLAGDLVYVEYLLDNAHGNPSAFWRKYDSPVYPTRQQFKEMRQNQEPVRIVGPQTFTPPSMTFSISLNKPGVILIHICARSASPPEKVTGLHLHQYTPSDVLVIWDDSNITTRCILTYEAEYSSTGSEGTYKRINAVDLIFTAFVYSPDQEKKGASSLISGWYRVRAVDYWNRVGLYSNPIQLQTQTPFT</sequence>
<dbReference type="PANTHER" id="PTHR12631">
    <property type="entry name" value="ALPHA-L-IDURONIDASE"/>
    <property type="match status" value="1"/>
</dbReference>
<evidence type="ECO:0000313" key="7">
    <source>
        <dbReference type="EnsemblMetazoa" id="XP_030841908"/>
    </source>
</evidence>
<evidence type="ECO:0000256" key="1">
    <source>
        <dbReference type="ARBA" id="ARBA00008875"/>
    </source>
</evidence>
<dbReference type="Gene3D" id="2.60.40.10">
    <property type="entry name" value="Immunoglobulins"/>
    <property type="match status" value="1"/>
</dbReference>
<dbReference type="EnsemblMetazoa" id="XM_030986048">
    <property type="protein sequence ID" value="XP_030841908"/>
    <property type="gene ID" value="LOC115924180"/>
</dbReference>
<dbReference type="GO" id="GO:0005975">
    <property type="term" value="P:carbohydrate metabolic process"/>
    <property type="evidence" value="ECO:0007669"/>
    <property type="project" value="InterPro"/>
</dbReference>